<feature type="signal peptide" evidence="1">
    <location>
        <begin position="1"/>
        <end position="33"/>
    </location>
</feature>
<sequence length="132" mass="14418">MPAFRLSTRCVVCTCACAITAALAVTLALPAAAQLRPSAPAVASMADVPAQAFRRADRRMMDAMDAAPYMGDVDRDFVAHMAPHHQGAIDMAHVELKYGKDPAPRRLANRIVAMQRDEIAQMARWQKQQGSR</sequence>
<dbReference type="PANTHER" id="PTHR36933">
    <property type="entry name" value="SLL0788 PROTEIN"/>
    <property type="match status" value="1"/>
</dbReference>
<gene>
    <name evidence="3" type="ORF">WT44_27490</name>
</gene>
<dbReference type="InterPro" id="IPR005183">
    <property type="entry name" value="DUF305_CopM-like"/>
</dbReference>
<organism evidence="3">
    <name type="scientific">Burkholderia stagnalis</name>
    <dbReference type="NCBI Taxonomy" id="1503054"/>
    <lineage>
        <taxon>Bacteria</taxon>
        <taxon>Pseudomonadati</taxon>
        <taxon>Pseudomonadota</taxon>
        <taxon>Betaproteobacteria</taxon>
        <taxon>Burkholderiales</taxon>
        <taxon>Burkholderiaceae</taxon>
        <taxon>Burkholderia</taxon>
        <taxon>Burkholderia cepacia complex</taxon>
    </lineage>
</organism>
<evidence type="ECO:0000256" key="1">
    <source>
        <dbReference type="SAM" id="SignalP"/>
    </source>
</evidence>
<dbReference type="PANTHER" id="PTHR36933:SF1">
    <property type="entry name" value="SLL0788 PROTEIN"/>
    <property type="match status" value="1"/>
</dbReference>
<keyword evidence="1" id="KW-0732">Signal</keyword>
<evidence type="ECO:0000259" key="2">
    <source>
        <dbReference type="Pfam" id="PF03713"/>
    </source>
</evidence>
<dbReference type="Pfam" id="PF03713">
    <property type="entry name" value="DUF305"/>
    <property type="match status" value="1"/>
</dbReference>
<dbReference type="EMBL" id="LPHB01000072">
    <property type="protein sequence ID" value="KWA54993.1"/>
    <property type="molecule type" value="Genomic_DNA"/>
</dbReference>
<dbReference type="Proteomes" id="UP000068603">
    <property type="component" value="Unassembled WGS sequence"/>
</dbReference>
<proteinExistence type="predicted"/>
<dbReference type="AlphaFoldDB" id="A0A125F9A8"/>
<dbReference type="STRING" id="1503054.WT74_19290"/>
<reference evidence="3 4" key="1">
    <citation type="submission" date="2015-11" db="EMBL/GenBank/DDBJ databases">
        <title>Expanding the genomic diversity of Burkholderia species for the development of highly accurate diagnostics.</title>
        <authorList>
            <person name="Sahl J."/>
            <person name="Keim P."/>
            <person name="Wagner D."/>
        </authorList>
    </citation>
    <scope>NUCLEOTIDE SEQUENCE [LARGE SCALE GENOMIC DNA]</scope>
    <source>
        <strain evidence="3 4">MSMB1960WGS</strain>
    </source>
</reference>
<evidence type="ECO:0000313" key="4">
    <source>
        <dbReference type="Proteomes" id="UP000068603"/>
    </source>
</evidence>
<name>A0A125F9A8_9BURK</name>
<accession>A0A125F9A8</accession>
<dbReference type="Gene3D" id="1.20.1260.10">
    <property type="match status" value="1"/>
</dbReference>
<comment type="caution">
    <text evidence="3">The sequence shown here is derived from an EMBL/GenBank/DDBJ whole genome shotgun (WGS) entry which is preliminary data.</text>
</comment>
<dbReference type="RefSeq" id="WP_060149219.1">
    <property type="nucleotide sequence ID" value="NZ_LPGD01000045.1"/>
</dbReference>
<dbReference type="InterPro" id="IPR012347">
    <property type="entry name" value="Ferritin-like"/>
</dbReference>
<feature type="chain" id="PRO_5007177409" evidence="1">
    <location>
        <begin position="34"/>
        <end position="132"/>
    </location>
</feature>
<evidence type="ECO:0000313" key="3">
    <source>
        <dbReference type="EMBL" id="KWA54993.1"/>
    </source>
</evidence>
<protein>
    <submittedName>
        <fullName evidence="3">DUF305 domain-containing protein</fullName>
    </submittedName>
</protein>
<feature type="domain" description="DUF305" evidence="2">
    <location>
        <begin position="54"/>
        <end position="125"/>
    </location>
</feature>